<evidence type="ECO:0000256" key="4">
    <source>
        <dbReference type="ARBA" id="ARBA00022840"/>
    </source>
</evidence>
<evidence type="ECO:0000313" key="6">
    <source>
        <dbReference type="EMBL" id="HDN85461.1"/>
    </source>
</evidence>
<keyword evidence="3" id="KW-0547">Nucleotide-binding</keyword>
<dbReference type="Pfam" id="PF00005">
    <property type="entry name" value="ABC_tran"/>
    <property type="match status" value="1"/>
</dbReference>
<dbReference type="PANTHER" id="PTHR42711:SF5">
    <property type="entry name" value="ABC TRANSPORTER ATP-BINDING PROTEIN NATA"/>
    <property type="match status" value="1"/>
</dbReference>
<dbReference type="InterPro" id="IPR003593">
    <property type="entry name" value="AAA+_ATPase"/>
</dbReference>
<dbReference type="SUPFAM" id="SSF52540">
    <property type="entry name" value="P-loop containing nucleoside triphosphate hydrolases"/>
    <property type="match status" value="1"/>
</dbReference>
<dbReference type="InterPro" id="IPR050763">
    <property type="entry name" value="ABC_transporter_ATP-binding"/>
</dbReference>
<accession>A0A7V0N174</accession>
<keyword evidence="4 6" id="KW-0067">ATP-binding</keyword>
<comment type="similarity">
    <text evidence="1">Belongs to the ABC transporter superfamily.</text>
</comment>
<protein>
    <submittedName>
        <fullName evidence="6">ABC transporter ATP-binding protein</fullName>
    </submittedName>
</protein>
<proteinExistence type="inferred from homology"/>
<reference evidence="6" key="1">
    <citation type="journal article" date="2020" name="mSystems">
        <title>Genome- and Community-Level Interaction Insights into Carbon Utilization and Element Cycling Functions of Hydrothermarchaeota in Hydrothermal Sediment.</title>
        <authorList>
            <person name="Zhou Z."/>
            <person name="Liu Y."/>
            <person name="Xu W."/>
            <person name="Pan J."/>
            <person name="Luo Z.H."/>
            <person name="Li M."/>
        </authorList>
    </citation>
    <scope>NUCLEOTIDE SEQUENCE [LARGE SCALE GENOMIC DNA]</scope>
    <source>
        <strain evidence="6">HyVt-219</strain>
    </source>
</reference>
<name>A0A7V0N174_UNCAE</name>
<evidence type="ECO:0000256" key="2">
    <source>
        <dbReference type="ARBA" id="ARBA00022448"/>
    </source>
</evidence>
<keyword evidence="2" id="KW-0813">Transport</keyword>
<feature type="domain" description="ABC transporter" evidence="5">
    <location>
        <begin position="2"/>
        <end position="232"/>
    </location>
</feature>
<comment type="caution">
    <text evidence="6">The sequence shown here is derived from an EMBL/GenBank/DDBJ whole genome shotgun (WGS) entry which is preliminary data.</text>
</comment>
<dbReference type="Proteomes" id="UP000885660">
    <property type="component" value="Unassembled WGS sequence"/>
</dbReference>
<dbReference type="EMBL" id="DRBC01000419">
    <property type="protein sequence ID" value="HDN85461.1"/>
    <property type="molecule type" value="Genomic_DNA"/>
</dbReference>
<dbReference type="GO" id="GO:0005524">
    <property type="term" value="F:ATP binding"/>
    <property type="evidence" value="ECO:0007669"/>
    <property type="project" value="UniProtKB-KW"/>
</dbReference>
<sequence length="286" mass="32533">MVKIKNLTKRYQNIIAVNNLNLEIKKQEIFGFLGPNGAGKTTTIRILSTLTLPTSGHVYINGYDVVKNPIRVKKEIGVIHQTHNIDPELTGFENLVIHGLLFKMKISEIKRKTEELLELIDLKKDINRPAGKYSGGMRRQLIIARALLHNPNLLIMDEPTAGLDVYTRRKIWRLIKRIRNEGSTVFFTTHYIEEAEYLSDRVGIIDKGKLIALGSPVELINNFGKVAVDIEDFQGPRIEFFNTREDAAKFLSGIDKNAIVRTTNLEDVFIKLTGKRVNPKSDQKEQ</sequence>
<gene>
    <name evidence="6" type="ORF">ENG47_06890</name>
</gene>
<dbReference type="AlphaFoldDB" id="A0A7V0N174"/>
<dbReference type="Gene3D" id="3.40.50.300">
    <property type="entry name" value="P-loop containing nucleotide triphosphate hydrolases"/>
    <property type="match status" value="1"/>
</dbReference>
<evidence type="ECO:0000256" key="1">
    <source>
        <dbReference type="ARBA" id="ARBA00005417"/>
    </source>
</evidence>
<dbReference type="InterPro" id="IPR003439">
    <property type="entry name" value="ABC_transporter-like_ATP-bd"/>
</dbReference>
<dbReference type="GO" id="GO:0016887">
    <property type="term" value="F:ATP hydrolysis activity"/>
    <property type="evidence" value="ECO:0007669"/>
    <property type="project" value="InterPro"/>
</dbReference>
<dbReference type="SMART" id="SM00382">
    <property type="entry name" value="AAA"/>
    <property type="match status" value="1"/>
</dbReference>
<organism evidence="6">
    <name type="scientific">Aerophobetes bacterium</name>
    <dbReference type="NCBI Taxonomy" id="2030807"/>
    <lineage>
        <taxon>Bacteria</taxon>
        <taxon>Candidatus Aerophobota</taxon>
    </lineage>
</organism>
<dbReference type="PROSITE" id="PS50893">
    <property type="entry name" value="ABC_TRANSPORTER_2"/>
    <property type="match status" value="1"/>
</dbReference>
<dbReference type="InterPro" id="IPR027417">
    <property type="entry name" value="P-loop_NTPase"/>
</dbReference>
<evidence type="ECO:0000256" key="3">
    <source>
        <dbReference type="ARBA" id="ARBA00022741"/>
    </source>
</evidence>
<evidence type="ECO:0000259" key="5">
    <source>
        <dbReference type="PROSITE" id="PS50893"/>
    </source>
</evidence>
<dbReference type="PANTHER" id="PTHR42711">
    <property type="entry name" value="ABC TRANSPORTER ATP-BINDING PROTEIN"/>
    <property type="match status" value="1"/>
</dbReference>